<keyword evidence="1" id="KW-0614">Plasmid</keyword>
<sequence>MEADVSPAFSMDGPYDCQACGACCVAVGPVAVQPHDTQVPRRRTRSVRRMVGFASFEADLGVRCMKADDGRCGALVGQPGSRVACGIYDRRPSVCAEFQPGSGYCLEARASARARFSA</sequence>
<evidence type="ECO:0000313" key="1">
    <source>
        <dbReference type="EMBL" id="ACS43510.1"/>
    </source>
</evidence>
<keyword evidence="2" id="KW-1185">Reference proteome</keyword>
<geneLocation type="plasmid" evidence="1 2">
    <name>megaplasmid</name>
</geneLocation>
<accession>C5B4X8</accession>
<dbReference type="AlphaFoldDB" id="C5B4X8"/>
<name>C5B4X8_METEA</name>
<dbReference type="HOGENOM" id="CLU_123885_1_0_5"/>
<gene>
    <name evidence="1" type="ordered locus">MexAM1_META2p0663</name>
</gene>
<dbReference type="InterPro" id="IPR005358">
    <property type="entry name" value="Puta_zinc/iron-chelating_dom"/>
</dbReference>
<proteinExistence type="predicted"/>
<evidence type="ECO:0000313" key="2">
    <source>
        <dbReference type="Proteomes" id="UP000009081"/>
    </source>
</evidence>
<dbReference type="Pfam" id="PF03692">
    <property type="entry name" value="CxxCxxCC"/>
    <property type="match status" value="1"/>
</dbReference>
<organism evidence="1 2">
    <name type="scientific">Methylorubrum extorquens (strain ATCC 14718 / DSM 1338 / JCM 2805 / NCIMB 9133 / AM1)</name>
    <name type="common">Methylobacterium extorquens</name>
    <dbReference type="NCBI Taxonomy" id="272630"/>
    <lineage>
        <taxon>Bacteria</taxon>
        <taxon>Pseudomonadati</taxon>
        <taxon>Pseudomonadota</taxon>
        <taxon>Alphaproteobacteria</taxon>
        <taxon>Hyphomicrobiales</taxon>
        <taxon>Methylobacteriaceae</taxon>
        <taxon>Methylorubrum</taxon>
    </lineage>
</organism>
<protein>
    <recommendedName>
        <fullName evidence="3">Zinc/iron-chelating domain-containing protein</fullName>
    </recommendedName>
</protein>
<evidence type="ECO:0008006" key="3">
    <source>
        <dbReference type="Google" id="ProtNLM"/>
    </source>
</evidence>
<dbReference type="EMBL" id="CP001511">
    <property type="protein sequence ID" value="ACS43510.1"/>
    <property type="molecule type" value="Genomic_DNA"/>
</dbReference>
<dbReference type="Proteomes" id="UP000009081">
    <property type="component" value="Plasmid megaplasmid"/>
</dbReference>
<reference evidence="1 2" key="1">
    <citation type="journal article" date="2009" name="PLoS ONE">
        <title>Methylobacterium genome sequences: a reference blueprint to investigate microbial metabolism of C1 compounds from natural and industrial sources.</title>
        <authorList>
            <person name="Vuilleumier S."/>
            <person name="Chistoserdova L."/>
            <person name="Lee M.-C."/>
            <person name="Bringel F."/>
            <person name="Lajus A."/>
            <person name="Zhou Y."/>
            <person name="Gourion B."/>
            <person name="Barbe V."/>
            <person name="Chang J."/>
            <person name="Cruveiller S."/>
            <person name="Dossat C."/>
            <person name="Gillett W."/>
            <person name="Gruffaz C."/>
            <person name="Haugen E."/>
            <person name="Hourcade E."/>
            <person name="Levy R."/>
            <person name="Mangenot S."/>
            <person name="Muller E."/>
            <person name="Nadalig T."/>
            <person name="Pagni M."/>
            <person name="Penny C."/>
            <person name="Peyraud R."/>
            <person name="Robinson D.G."/>
            <person name="Roche D."/>
            <person name="Rouy Z."/>
            <person name="Saenampechek C."/>
            <person name="Salvignol G."/>
            <person name="Vallenet D."/>
            <person name="Wu Z."/>
            <person name="Marx C.J."/>
            <person name="Vorholt J.A."/>
            <person name="Olson M.V."/>
            <person name="Kaul R."/>
            <person name="Weissenbach J."/>
            <person name="Medigue C."/>
            <person name="Lidstrom M.E."/>
        </authorList>
    </citation>
    <scope>NUCLEOTIDE SEQUENCE [LARGE SCALE GENOMIC DNA]</scope>
    <source>
        <strain evidence="2">ATCC 14718 / DSM 1338 / JCM 2805 / NCIMB 9133 / AM1</strain>
    </source>
</reference>
<dbReference type="KEGG" id="mea:Mex_2p0663"/>